<name>V6RZV9_9FLAO</name>
<comment type="caution">
    <text evidence="2">The sequence shown here is derived from an EMBL/GenBank/DDBJ whole genome shotgun (WGS) entry which is preliminary data.</text>
</comment>
<reference evidence="2 3" key="1">
    <citation type="journal article" date="2015" name="Stand. Genomic Sci.">
        <title>Genomic Encyclopedia of Bacterial and Archaeal Type Strains, Phase III: the genomes of soil and plant-associated and newly described type strains.</title>
        <authorList>
            <person name="Whitman W.B."/>
            <person name="Woyke T."/>
            <person name="Klenk H.P."/>
            <person name="Zhou Y."/>
            <person name="Lilburn T.G."/>
            <person name="Beck B.J."/>
            <person name="De Vos P."/>
            <person name="Vandamme P."/>
            <person name="Eisen J.A."/>
            <person name="Garrity G."/>
            <person name="Hugenholtz P."/>
            <person name="Kyrpides N.C."/>
        </authorList>
    </citation>
    <scope>NUCLEOTIDE SEQUENCE [LARGE SCALE GENOMIC DNA]</scope>
    <source>
        <strain evidence="2 3">CGMCC 1.7270</strain>
    </source>
</reference>
<evidence type="ECO:0000313" key="3">
    <source>
        <dbReference type="Proteomes" id="UP000319848"/>
    </source>
</evidence>
<accession>V6RZV9</accession>
<sequence length="685" mass="73755">MNSFFNKKGLLYSIFLSLIFVLFSHAQVAFTTNLNGLTLEVCAGSYKKIGVTVSKGTCNDFAGNVNSVVFTWQIETSPGVWQDINLYSISGITYATSQTINGSGTAIVNNLSVKTTKATAEMVLKYRVLAQGTGGCSVATSASESVSVKSNKWTGAVSSAWTDPANWSCNFVPTTGVNAIIAPGTNPALISSTVEIKDLIVETGGVLTVASGNNLTVNGSIAVQGTGSFTLQNNANLLQGSYIGANAGNINVARNSSALMRLDYTLWSSPVTSQNLLAFSPQTVTNRFYTYNSATNAYSAIAPASNSFQLGKGYLIRMPDNHPTTPTIWNGVFTGVPNNGNITVPLYNGGTGFRFNAIGNPYPSPVKLNSFVSTNTAKITGTLYFWRKTNGTAVDPGYCTWTTAGFVSNGAAQVFNPNGILRTGQGFLVEAINTQTSVTFNNTMRVANNDDQFFRNSENEETLSELSGDKVKLSISNSAGLKNQLLVGYFENATNGVDYAIDGKSLDNYPIDLTTTIDNLEYAIEGRSSFSDSDEVKLRFKSETAGEFVISIDELSGVFASNQSVYLKDKIAGKLHNLKRSEYRFVSESGVFKDRFELTYKKSNSPAAEQFSNVVQVYKNVGMLTVKSEVNISAVKVYDVRGRLLSEMHDVAAPEASLRLDECKGVIVVQITTDDGQVSNKKIVY</sequence>
<keyword evidence="3" id="KW-1185">Reference proteome</keyword>
<dbReference type="Proteomes" id="UP000319848">
    <property type="component" value="Unassembled WGS sequence"/>
</dbReference>
<feature type="signal peptide" evidence="1">
    <location>
        <begin position="1"/>
        <end position="26"/>
    </location>
</feature>
<protein>
    <recommendedName>
        <fullName evidence="4">Secreted protein (Por secretion system target)</fullName>
    </recommendedName>
</protein>
<keyword evidence="1" id="KW-0732">Signal</keyword>
<dbReference type="RefSeq" id="WP_023570844.1">
    <property type="nucleotide sequence ID" value="NZ_AVBI01000016.1"/>
</dbReference>
<dbReference type="STRING" id="1341154.FCR2A7T_17170"/>
<dbReference type="AlphaFoldDB" id="V6RZV9"/>
<dbReference type="EMBL" id="VLKQ01000002">
    <property type="protein sequence ID" value="TWI14565.1"/>
    <property type="molecule type" value="Genomic_DNA"/>
</dbReference>
<dbReference type="OrthoDB" id="1652165at2"/>
<evidence type="ECO:0000313" key="2">
    <source>
        <dbReference type="EMBL" id="TWI14565.1"/>
    </source>
</evidence>
<gene>
    <name evidence="2" type="ORF">IP98_00522</name>
</gene>
<evidence type="ECO:0000256" key="1">
    <source>
        <dbReference type="SAM" id="SignalP"/>
    </source>
</evidence>
<evidence type="ECO:0008006" key="4">
    <source>
        <dbReference type="Google" id="ProtNLM"/>
    </source>
</evidence>
<organism evidence="2 3">
    <name type="scientific">Flavobacterium cauense R2A-7</name>
    <dbReference type="NCBI Taxonomy" id="1341154"/>
    <lineage>
        <taxon>Bacteria</taxon>
        <taxon>Pseudomonadati</taxon>
        <taxon>Bacteroidota</taxon>
        <taxon>Flavobacteriia</taxon>
        <taxon>Flavobacteriales</taxon>
        <taxon>Flavobacteriaceae</taxon>
        <taxon>Flavobacterium</taxon>
    </lineage>
</organism>
<proteinExistence type="predicted"/>
<feature type="chain" id="PRO_5030178677" description="Secreted protein (Por secretion system target)" evidence="1">
    <location>
        <begin position="27"/>
        <end position="685"/>
    </location>
</feature>